<feature type="non-terminal residue" evidence="1">
    <location>
        <position position="1"/>
    </location>
</feature>
<reference evidence="1 2" key="1">
    <citation type="submission" date="2016-03" db="EMBL/GenBank/DDBJ databases">
        <title>EvidentialGene: Evidence-directed Construction of Genes on Genomes.</title>
        <authorList>
            <person name="Gilbert D.G."/>
            <person name="Choi J.-H."/>
            <person name="Mockaitis K."/>
            <person name="Colbourne J."/>
            <person name="Pfrender M."/>
        </authorList>
    </citation>
    <scope>NUCLEOTIDE SEQUENCE [LARGE SCALE GENOMIC DNA]</scope>
    <source>
        <strain evidence="1 2">Xinb3</strain>
        <tissue evidence="1">Complete organism</tissue>
    </source>
</reference>
<name>A0A164IU39_9CRUS</name>
<organism evidence="1 2">
    <name type="scientific">Daphnia magna</name>
    <dbReference type="NCBI Taxonomy" id="35525"/>
    <lineage>
        <taxon>Eukaryota</taxon>
        <taxon>Metazoa</taxon>
        <taxon>Ecdysozoa</taxon>
        <taxon>Arthropoda</taxon>
        <taxon>Crustacea</taxon>
        <taxon>Branchiopoda</taxon>
        <taxon>Diplostraca</taxon>
        <taxon>Cladocera</taxon>
        <taxon>Anomopoda</taxon>
        <taxon>Daphniidae</taxon>
        <taxon>Daphnia</taxon>
    </lineage>
</organism>
<keyword evidence="2" id="KW-1185">Reference proteome</keyword>
<evidence type="ECO:0000313" key="1">
    <source>
        <dbReference type="EMBL" id="KZS01619.1"/>
    </source>
</evidence>
<accession>A0A164IU39</accession>
<proteinExistence type="predicted"/>
<comment type="caution">
    <text evidence="1">The sequence shown here is derived from an EMBL/GenBank/DDBJ whole genome shotgun (WGS) entry which is preliminary data.</text>
</comment>
<evidence type="ECO:0000313" key="2">
    <source>
        <dbReference type="Proteomes" id="UP000076858"/>
    </source>
</evidence>
<dbReference type="Proteomes" id="UP000076858">
    <property type="component" value="Unassembled WGS sequence"/>
</dbReference>
<protein>
    <submittedName>
        <fullName evidence="1">Uncharacterized protein</fullName>
    </submittedName>
</protein>
<dbReference type="AlphaFoldDB" id="A0A164IU39"/>
<gene>
    <name evidence="1" type="ORF">APZ42_001672</name>
</gene>
<dbReference type="EMBL" id="LRGB01006478">
    <property type="protein sequence ID" value="KZS01619.1"/>
    <property type="molecule type" value="Genomic_DNA"/>
</dbReference>
<sequence>LSRFGNRHRCVHRNRLQQRERDGVTFIEVEMHHIPMNSHPHWRMQNERERMMKKSIVKFV</sequence>